<sequence length="314" mass="34934">AKDAAGLGLYDVQQKFLEIAAEIPDQKKATKEDINVLLGNLRLTQGSDMMIDQYLIQKVDAKVWGDATPTDKEGYRKEVRAKFEDIINGYGLFLGTQGLAPEDVNDMMFTNEGQVKNITMFQQYLRSLSGSNVFAKYLLDNNDVLMAALEVDKKNGNSNGNGAKKKVVISDESTHTKSSAESKGIDLGALSKNDKIKVNNEANLNLITELNRVWSSMAQIGGGILGEANMTAADLTEENQDDEIQDWIGGMGFYSAGGEAYKHFSSQPIEKFKEFLQDPEAYYRKYILKKKHYTEKGVLREDTEEAVVTLWGLE</sequence>
<feature type="non-terminal residue" evidence="1">
    <location>
        <position position="1"/>
    </location>
</feature>
<accession>A0A382D7M7</accession>
<evidence type="ECO:0000313" key="1">
    <source>
        <dbReference type="EMBL" id="SVB33711.1"/>
    </source>
</evidence>
<gene>
    <name evidence="1" type="ORF">METZ01_LOCUS186565</name>
</gene>
<dbReference type="AlphaFoldDB" id="A0A382D7M7"/>
<protein>
    <submittedName>
        <fullName evidence="1">Uncharacterized protein</fullName>
    </submittedName>
</protein>
<name>A0A382D7M7_9ZZZZ</name>
<proteinExistence type="predicted"/>
<dbReference type="EMBL" id="UINC01037753">
    <property type="protein sequence ID" value="SVB33711.1"/>
    <property type="molecule type" value="Genomic_DNA"/>
</dbReference>
<reference evidence="1" key="1">
    <citation type="submission" date="2018-05" db="EMBL/GenBank/DDBJ databases">
        <authorList>
            <person name="Lanie J.A."/>
            <person name="Ng W.-L."/>
            <person name="Kazmierczak K.M."/>
            <person name="Andrzejewski T.M."/>
            <person name="Davidsen T.M."/>
            <person name="Wayne K.J."/>
            <person name="Tettelin H."/>
            <person name="Glass J.I."/>
            <person name="Rusch D."/>
            <person name="Podicherti R."/>
            <person name="Tsui H.-C.T."/>
            <person name="Winkler M.E."/>
        </authorList>
    </citation>
    <scope>NUCLEOTIDE SEQUENCE</scope>
</reference>
<organism evidence="1">
    <name type="scientific">marine metagenome</name>
    <dbReference type="NCBI Taxonomy" id="408172"/>
    <lineage>
        <taxon>unclassified sequences</taxon>
        <taxon>metagenomes</taxon>
        <taxon>ecological metagenomes</taxon>
    </lineage>
</organism>